<protein>
    <submittedName>
        <fullName evidence="1">Uncharacterized protein</fullName>
    </submittedName>
</protein>
<evidence type="ECO:0000313" key="1">
    <source>
        <dbReference type="EMBL" id="KXJ93135.1"/>
    </source>
</evidence>
<reference evidence="2" key="1">
    <citation type="submission" date="2016-02" db="EMBL/GenBank/DDBJ databases">
        <title>Draft genome sequence of Microdochium bolleyi, a fungal endophyte of beachgrass.</title>
        <authorList>
            <consortium name="DOE Joint Genome Institute"/>
            <person name="David A.S."/>
            <person name="May G."/>
            <person name="Haridas S."/>
            <person name="Lim J."/>
            <person name="Wang M."/>
            <person name="Labutti K."/>
            <person name="Lipzen A."/>
            <person name="Barry K."/>
            <person name="Grigoriev I.V."/>
        </authorList>
    </citation>
    <scope>NUCLEOTIDE SEQUENCE [LARGE SCALE GENOMIC DNA]</scope>
    <source>
        <strain evidence="2">J235TASD1</strain>
    </source>
</reference>
<dbReference type="EMBL" id="KQ964248">
    <property type="protein sequence ID" value="KXJ93135.1"/>
    <property type="molecule type" value="Genomic_DNA"/>
</dbReference>
<keyword evidence="2" id="KW-1185">Reference proteome</keyword>
<organism evidence="1 2">
    <name type="scientific">Microdochium bolleyi</name>
    <dbReference type="NCBI Taxonomy" id="196109"/>
    <lineage>
        <taxon>Eukaryota</taxon>
        <taxon>Fungi</taxon>
        <taxon>Dikarya</taxon>
        <taxon>Ascomycota</taxon>
        <taxon>Pezizomycotina</taxon>
        <taxon>Sordariomycetes</taxon>
        <taxon>Xylariomycetidae</taxon>
        <taxon>Xylariales</taxon>
        <taxon>Microdochiaceae</taxon>
        <taxon>Microdochium</taxon>
    </lineage>
</organism>
<name>A0A136J7J4_9PEZI</name>
<dbReference type="AlphaFoldDB" id="A0A136J7J4"/>
<accession>A0A136J7J4</accession>
<gene>
    <name evidence="1" type="ORF">Micbo1qcDRAFT_53457</name>
</gene>
<dbReference type="InParanoid" id="A0A136J7J4"/>
<evidence type="ECO:0000313" key="2">
    <source>
        <dbReference type="Proteomes" id="UP000070501"/>
    </source>
</evidence>
<proteinExistence type="predicted"/>
<sequence>MLRASGIVVLRAILPPPKVCSQMGKQGHWVWGTKDLDCPVRDTPRCGNFENRSSVIICLTTAAVAKDGRAIVRSSWVSLVVDLDRLSENRGRQSGTAMVDYPALELPERPPSATPTFADGPVDGPGDIIVSSLSARVAAFVVRRQ</sequence>
<dbReference type="Proteomes" id="UP000070501">
    <property type="component" value="Unassembled WGS sequence"/>
</dbReference>